<dbReference type="Gene3D" id="3.30.565.10">
    <property type="entry name" value="Histidine kinase-like ATPase, C-terminal domain"/>
    <property type="match status" value="1"/>
</dbReference>
<dbReference type="PANTHER" id="PTHR35526">
    <property type="entry name" value="ANTI-SIGMA-F FACTOR RSBW-RELATED"/>
    <property type="match status" value="1"/>
</dbReference>
<dbReference type="InterPro" id="IPR050267">
    <property type="entry name" value="Anti-sigma-factor_SerPK"/>
</dbReference>
<keyword evidence="1" id="KW-0418">Kinase</keyword>
<comment type="caution">
    <text evidence="4">The sequence shown here is derived from an EMBL/GenBank/DDBJ whole genome shotgun (WGS) entry which is preliminary data.</text>
</comment>
<evidence type="ECO:0000259" key="3">
    <source>
        <dbReference type="Pfam" id="PF13581"/>
    </source>
</evidence>
<dbReference type="SUPFAM" id="SSF55874">
    <property type="entry name" value="ATPase domain of HSP90 chaperone/DNA topoisomerase II/histidine kinase"/>
    <property type="match status" value="1"/>
</dbReference>
<dbReference type="AlphaFoldDB" id="A0A853A3R4"/>
<dbReference type="InterPro" id="IPR003594">
    <property type="entry name" value="HATPase_dom"/>
</dbReference>
<evidence type="ECO:0000313" key="4">
    <source>
        <dbReference type="EMBL" id="NYI05128.1"/>
    </source>
</evidence>
<keyword evidence="1" id="KW-0723">Serine/threonine-protein kinase</keyword>
<keyword evidence="5" id="KW-1185">Reference proteome</keyword>
<protein>
    <submittedName>
        <fullName evidence="4">Fermentation-respiration switch protein FrsA (DUF1100 family)</fullName>
    </submittedName>
</protein>
<keyword evidence="1" id="KW-0808">Transferase</keyword>
<dbReference type="EMBL" id="JACBZD010000001">
    <property type="protein sequence ID" value="NYI05128.1"/>
    <property type="molecule type" value="Genomic_DNA"/>
</dbReference>
<accession>A0A853A3R4</accession>
<evidence type="ECO:0000313" key="5">
    <source>
        <dbReference type="Proteomes" id="UP000567795"/>
    </source>
</evidence>
<dbReference type="CDD" id="cd16936">
    <property type="entry name" value="HATPase_RsbW-like"/>
    <property type="match status" value="1"/>
</dbReference>
<organism evidence="4 5">
    <name type="scientific">Allostreptomyces psammosilenae</name>
    <dbReference type="NCBI Taxonomy" id="1892865"/>
    <lineage>
        <taxon>Bacteria</taxon>
        <taxon>Bacillati</taxon>
        <taxon>Actinomycetota</taxon>
        <taxon>Actinomycetes</taxon>
        <taxon>Kitasatosporales</taxon>
        <taxon>Streptomycetaceae</taxon>
        <taxon>Allostreptomyces</taxon>
    </lineage>
</organism>
<dbReference type="InterPro" id="IPR036890">
    <property type="entry name" value="HATPase_C_sf"/>
</dbReference>
<name>A0A853A3R4_9ACTN</name>
<gene>
    <name evidence="4" type="ORF">FHU37_002071</name>
</gene>
<dbReference type="PANTHER" id="PTHR35526:SF3">
    <property type="entry name" value="ANTI-SIGMA-F FACTOR RSBW"/>
    <property type="match status" value="1"/>
</dbReference>
<dbReference type="Pfam" id="PF13581">
    <property type="entry name" value="HATPase_c_2"/>
    <property type="match status" value="1"/>
</dbReference>
<sequence>MLASWRLEEELRDAGVQAVSELVANALTHGCPPMRLRIRRTDRRLIVEVTDGDERLPHRRKAAPADENGRGITIVATIASAWGSRRMPGGGKSVCASSRCGSPAGRADQMTPAGGDAAPACLTAGASAPNVLRAACEENRARPHRPRRFWPGVDGPAVAERIDPP</sequence>
<feature type="region of interest" description="Disordered" evidence="2">
    <location>
        <begin position="139"/>
        <end position="165"/>
    </location>
</feature>
<feature type="domain" description="Histidine kinase/HSP90-like ATPase" evidence="3">
    <location>
        <begin position="2"/>
        <end position="93"/>
    </location>
</feature>
<proteinExistence type="predicted"/>
<dbReference type="GO" id="GO:0004674">
    <property type="term" value="F:protein serine/threonine kinase activity"/>
    <property type="evidence" value="ECO:0007669"/>
    <property type="project" value="UniProtKB-KW"/>
</dbReference>
<dbReference type="Proteomes" id="UP000567795">
    <property type="component" value="Unassembled WGS sequence"/>
</dbReference>
<reference evidence="4 5" key="1">
    <citation type="submission" date="2020-07" db="EMBL/GenBank/DDBJ databases">
        <title>Sequencing the genomes of 1000 actinobacteria strains.</title>
        <authorList>
            <person name="Klenk H.-P."/>
        </authorList>
    </citation>
    <scope>NUCLEOTIDE SEQUENCE [LARGE SCALE GENOMIC DNA]</scope>
    <source>
        <strain evidence="4 5">DSM 42178</strain>
    </source>
</reference>
<evidence type="ECO:0000256" key="1">
    <source>
        <dbReference type="ARBA" id="ARBA00022527"/>
    </source>
</evidence>
<evidence type="ECO:0000256" key="2">
    <source>
        <dbReference type="SAM" id="MobiDB-lite"/>
    </source>
</evidence>